<dbReference type="OrthoDB" id="6247875at2759"/>
<dbReference type="SUPFAM" id="SSF47095">
    <property type="entry name" value="HMG-box"/>
    <property type="match status" value="1"/>
</dbReference>
<feature type="region of interest" description="Disordered" evidence="1">
    <location>
        <begin position="97"/>
        <end position="143"/>
    </location>
</feature>
<dbReference type="Gene3D" id="1.10.30.10">
    <property type="entry name" value="High mobility group box domain"/>
    <property type="match status" value="1"/>
</dbReference>
<accession>A0A9N8VKW5</accession>
<gene>
    <name evidence="2" type="ORF">RFULGI_LOCUS374</name>
</gene>
<sequence length="214" mass="24940">MFFILEENPSAPNEKDSALLREIQKRMRNPNKVEPLERLPFPPKFDETYVEELKAIGRTYPMTEISKHIAELWKKEPEQVRNYYKELAIKAANLHHQKYGDNAKPNESKLKKPKKPNHEPITKSIKPTEPTISTEPVPPSPTEIKSVANPPYLLPPYSLYYDNILDEPLPYGFFLGDAGYYNEEQSFFYNDVQSIFCNEQQSFFCPHVNTMNIE</sequence>
<dbReference type="Proteomes" id="UP000789396">
    <property type="component" value="Unassembled WGS sequence"/>
</dbReference>
<reference evidence="2" key="1">
    <citation type="submission" date="2021-06" db="EMBL/GenBank/DDBJ databases">
        <authorList>
            <person name="Kallberg Y."/>
            <person name="Tangrot J."/>
            <person name="Rosling A."/>
        </authorList>
    </citation>
    <scope>NUCLEOTIDE SEQUENCE</scope>
    <source>
        <strain evidence="2">IN212</strain>
    </source>
</reference>
<name>A0A9N8VKW5_9GLOM</name>
<dbReference type="InterPro" id="IPR036910">
    <property type="entry name" value="HMG_box_dom_sf"/>
</dbReference>
<comment type="caution">
    <text evidence="2">The sequence shown here is derived from an EMBL/GenBank/DDBJ whole genome shotgun (WGS) entry which is preliminary data.</text>
</comment>
<evidence type="ECO:0000313" key="2">
    <source>
        <dbReference type="EMBL" id="CAG8453988.1"/>
    </source>
</evidence>
<evidence type="ECO:0000256" key="1">
    <source>
        <dbReference type="SAM" id="MobiDB-lite"/>
    </source>
</evidence>
<proteinExistence type="predicted"/>
<dbReference type="EMBL" id="CAJVPZ010000122">
    <property type="protein sequence ID" value="CAG8453988.1"/>
    <property type="molecule type" value="Genomic_DNA"/>
</dbReference>
<protein>
    <submittedName>
        <fullName evidence="2">1052_t:CDS:1</fullName>
    </submittedName>
</protein>
<evidence type="ECO:0000313" key="3">
    <source>
        <dbReference type="Proteomes" id="UP000789396"/>
    </source>
</evidence>
<feature type="compositionally biased region" description="Basic and acidic residues" evidence="1">
    <location>
        <begin position="98"/>
        <end position="121"/>
    </location>
</feature>
<keyword evidence="3" id="KW-1185">Reference proteome</keyword>
<organism evidence="2 3">
    <name type="scientific">Racocetra fulgida</name>
    <dbReference type="NCBI Taxonomy" id="60492"/>
    <lineage>
        <taxon>Eukaryota</taxon>
        <taxon>Fungi</taxon>
        <taxon>Fungi incertae sedis</taxon>
        <taxon>Mucoromycota</taxon>
        <taxon>Glomeromycotina</taxon>
        <taxon>Glomeromycetes</taxon>
        <taxon>Diversisporales</taxon>
        <taxon>Gigasporaceae</taxon>
        <taxon>Racocetra</taxon>
    </lineage>
</organism>
<dbReference type="AlphaFoldDB" id="A0A9N8VKW5"/>